<feature type="binding site" evidence="8">
    <location>
        <position position="453"/>
    </location>
    <ligand>
        <name>hybrid [4Fe-2O-2S] cluster</name>
        <dbReference type="ChEBI" id="CHEBI:60519"/>
    </ligand>
</feature>
<feature type="modified residue" description="Cysteine persulfide" evidence="8">
    <location>
        <position position="400"/>
    </location>
</feature>
<dbReference type="InterPro" id="IPR016099">
    <property type="entry name" value="Prismane-like_a/b-sand"/>
</dbReference>
<gene>
    <name evidence="8" type="primary">hcp</name>
    <name evidence="9" type="ORF">BN533_01785</name>
</gene>
<proteinExistence type="inferred from homology"/>
<comment type="similarity">
    <text evidence="8">Belongs to the HCP family.</text>
</comment>
<dbReference type="GO" id="GO:0042542">
    <property type="term" value="P:response to hydrogen peroxide"/>
    <property type="evidence" value="ECO:0007669"/>
    <property type="project" value="TreeGrafter"/>
</dbReference>
<dbReference type="InterPro" id="IPR010048">
    <property type="entry name" value="Hydroxylam_reduct"/>
</dbReference>
<dbReference type="AlphaFoldDB" id="R6J902"/>
<evidence type="ECO:0000256" key="3">
    <source>
        <dbReference type="ARBA" id="ARBA00022723"/>
    </source>
</evidence>
<feature type="binding site" evidence="8">
    <location>
        <position position="19"/>
    </location>
    <ligand>
        <name>[4Fe-4S] cluster</name>
        <dbReference type="ChEBI" id="CHEBI:49883"/>
    </ligand>
</feature>
<feature type="binding site" evidence="8">
    <location>
        <position position="25"/>
    </location>
    <ligand>
        <name>[4Fe-4S] cluster</name>
        <dbReference type="ChEBI" id="CHEBI:49883"/>
    </ligand>
</feature>
<dbReference type="PANTHER" id="PTHR30109:SF0">
    <property type="entry name" value="HYDROXYLAMINE REDUCTASE"/>
    <property type="match status" value="1"/>
</dbReference>
<feature type="binding site" evidence="8">
    <location>
        <position position="490"/>
    </location>
    <ligand>
        <name>hybrid [4Fe-2O-2S] cluster</name>
        <dbReference type="ChEBI" id="CHEBI:60519"/>
    </ligand>
</feature>
<dbReference type="GO" id="GO:0046872">
    <property type="term" value="F:metal ion binding"/>
    <property type="evidence" value="ECO:0007669"/>
    <property type="project" value="UniProtKB-KW"/>
</dbReference>
<evidence type="ECO:0000256" key="8">
    <source>
        <dbReference type="HAMAP-Rule" id="MF_00069"/>
    </source>
</evidence>
<dbReference type="FunFam" id="1.20.1270.20:FF:000001">
    <property type="entry name" value="Hydroxylamine reductase"/>
    <property type="match status" value="1"/>
</dbReference>
<dbReference type="Gene3D" id="1.20.1270.20">
    <property type="match status" value="2"/>
</dbReference>
<dbReference type="Pfam" id="PF03063">
    <property type="entry name" value="Prismane"/>
    <property type="match status" value="1"/>
</dbReference>
<feature type="binding site" evidence="8">
    <location>
        <position position="7"/>
    </location>
    <ligand>
        <name>[4Fe-4S] cluster</name>
        <dbReference type="ChEBI" id="CHEBI:49883"/>
    </ligand>
</feature>
<dbReference type="PANTHER" id="PTHR30109">
    <property type="entry name" value="HYDROXYLAMINE REDUCTASE"/>
    <property type="match status" value="1"/>
</dbReference>
<dbReference type="Gene3D" id="3.40.50.2030">
    <property type="match status" value="2"/>
</dbReference>
<dbReference type="RefSeq" id="WP_021718685.1">
    <property type="nucleotide sequence ID" value="NZ_FR885245.1"/>
</dbReference>
<keyword evidence="2 8" id="KW-0963">Cytoplasm</keyword>
<feature type="binding site" evidence="8">
    <location>
        <position position="10"/>
    </location>
    <ligand>
        <name>[4Fe-4S] cluster</name>
        <dbReference type="ChEBI" id="CHEBI:49883"/>
    </ligand>
</feature>
<accession>R6J902</accession>
<dbReference type="GO" id="GO:0004601">
    <property type="term" value="F:peroxidase activity"/>
    <property type="evidence" value="ECO:0007669"/>
    <property type="project" value="TreeGrafter"/>
</dbReference>
<feature type="binding site" evidence="8">
    <location>
        <position position="488"/>
    </location>
    <ligand>
        <name>hybrid [4Fe-2O-2S] cluster</name>
        <dbReference type="ChEBI" id="CHEBI:60519"/>
    </ligand>
</feature>
<feature type="binding site" evidence="8">
    <location>
        <position position="265"/>
    </location>
    <ligand>
        <name>hybrid [4Fe-2O-2S] cluster</name>
        <dbReference type="ChEBI" id="CHEBI:60519"/>
    </ligand>
</feature>
<keyword evidence="8" id="KW-0004">4Fe-4S</keyword>
<feature type="binding site" evidence="8">
    <location>
        <position position="241"/>
    </location>
    <ligand>
        <name>hybrid [4Fe-2O-2S] cluster</name>
        <dbReference type="ChEBI" id="CHEBI:60519"/>
    </ligand>
</feature>
<dbReference type="SUPFAM" id="SSF56821">
    <property type="entry name" value="Prismane protein-like"/>
    <property type="match status" value="1"/>
</dbReference>
<dbReference type="InterPro" id="IPR016100">
    <property type="entry name" value="Prismane_a-bundle"/>
</dbReference>
<dbReference type="InterPro" id="IPR011254">
    <property type="entry name" value="Prismane-like_sf"/>
</dbReference>
<evidence type="ECO:0000256" key="5">
    <source>
        <dbReference type="ARBA" id="ARBA00023004"/>
    </source>
</evidence>
<dbReference type="GO" id="GO:0051539">
    <property type="term" value="F:4 iron, 4 sulfur cluster binding"/>
    <property type="evidence" value="ECO:0007669"/>
    <property type="project" value="UniProtKB-KW"/>
</dbReference>
<keyword evidence="5 8" id="KW-0408">Iron</keyword>
<dbReference type="FunFam" id="3.40.50.2030:FF:000002">
    <property type="entry name" value="Hydroxylamine reductase"/>
    <property type="match status" value="1"/>
</dbReference>
<dbReference type="PIRSF" id="PIRSF000076">
    <property type="entry name" value="HCP"/>
    <property type="match status" value="1"/>
</dbReference>
<keyword evidence="6 8" id="KW-0411">Iron-sulfur</keyword>
<organism evidence="9">
    <name type="scientific">Phascolarctobacterium faecium</name>
    <dbReference type="NCBI Taxonomy" id="33025"/>
    <lineage>
        <taxon>Bacteria</taxon>
        <taxon>Bacillati</taxon>
        <taxon>Bacillota</taxon>
        <taxon>Negativicutes</taxon>
        <taxon>Acidaminococcales</taxon>
        <taxon>Acidaminococcaceae</taxon>
        <taxon>Phascolarctobacterium</taxon>
    </lineage>
</organism>
<comment type="catalytic activity">
    <reaction evidence="7 8">
        <text>A + NH4(+) + H2O = hydroxylamine + AH2 + H(+)</text>
        <dbReference type="Rhea" id="RHEA:22052"/>
        <dbReference type="ChEBI" id="CHEBI:13193"/>
        <dbReference type="ChEBI" id="CHEBI:15377"/>
        <dbReference type="ChEBI" id="CHEBI:15378"/>
        <dbReference type="ChEBI" id="CHEBI:15429"/>
        <dbReference type="ChEBI" id="CHEBI:17499"/>
        <dbReference type="ChEBI" id="CHEBI:28938"/>
        <dbReference type="EC" id="1.7.99.1"/>
    </reaction>
</comment>
<dbReference type="FunFam" id="3.40.50.2030:FF:000001">
    <property type="entry name" value="Hydroxylamine reductase"/>
    <property type="match status" value="1"/>
</dbReference>
<comment type="caution">
    <text evidence="9">The sequence shown here is derived from an EMBL/GenBank/DDBJ whole genome shotgun (WGS) entry which is preliminary data.</text>
</comment>
<dbReference type="GO" id="GO:0005737">
    <property type="term" value="C:cytoplasm"/>
    <property type="evidence" value="ECO:0007669"/>
    <property type="project" value="UniProtKB-SubCell"/>
</dbReference>
<keyword evidence="3 8" id="KW-0479">Metal-binding</keyword>
<dbReference type="NCBIfam" id="TIGR01703">
    <property type="entry name" value="hybrid_clust"/>
    <property type="match status" value="1"/>
</dbReference>
<sequence length="547" mass="59926">MEPKMFCFQCQETAGNKGCMFGGVCGKKPETANLQDLLIYVTKGLSEITTRLRSEGKEIPAAIDRLITTNLFMTITNANFDDDRFIDRINETLSSRDELFEQLHDDTGLSDAASWQYRTAEERTLKADKVGVLGTGNEDLRSLRELTLYGLKGMAAYNKHANVLGYADTAIDAFLQKALAKTLDDSLSTDDLTSLVLETGSFGVKVMALLDTANTSTYGNPEITKVELGVRNNPAILISGHDLRDLEMLLEQTANTGVDVYTHSEMLPAHYYPAFKKYPHFAGNYGNAWWKQKEEFEAFNGPILLTTNCLVPPKESYKDRIYTTGSVGFSGCKHIDGEIGETKDFSAIIEHAKKCPPPTQLESGELVGGFAHHQVLALADKVVDAVKSGAIKKFVVMAGCDGRSPARNYYTDFAKALPQDTVILTAGCAKYKYNKLPLGDIGGIPRVLDAGQCNDSYSLALIALKLKEVFGLDDINQLPIVYNIAWYEQKAVIVLLALLSLGVKNIHLGPTLPAFLSPNVANVLIENFGIAGITDVDTDLEIFFGKN</sequence>
<dbReference type="NCBIfam" id="NF003658">
    <property type="entry name" value="PRK05290.1"/>
    <property type="match status" value="1"/>
</dbReference>
<evidence type="ECO:0000256" key="2">
    <source>
        <dbReference type="ARBA" id="ARBA00022490"/>
    </source>
</evidence>
<dbReference type="STRING" id="1262914.BN533_01785"/>
<feature type="binding site" description="via persulfide group" evidence="8">
    <location>
        <position position="400"/>
    </location>
    <ligand>
        <name>hybrid [4Fe-2O-2S] cluster</name>
        <dbReference type="ChEBI" id="CHEBI:60519"/>
    </ligand>
</feature>
<evidence type="ECO:0000256" key="6">
    <source>
        <dbReference type="ARBA" id="ARBA00023014"/>
    </source>
</evidence>
<dbReference type="HAMAP" id="MF_00069">
    <property type="entry name" value="Hydroxylam_reduct"/>
    <property type="match status" value="1"/>
</dbReference>
<dbReference type="EMBL" id="CBDS010000099">
    <property type="protein sequence ID" value="CDB46772.1"/>
    <property type="molecule type" value="Genomic_DNA"/>
</dbReference>
<evidence type="ECO:0000256" key="4">
    <source>
        <dbReference type="ARBA" id="ARBA00023002"/>
    </source>
</evidence>
<dbReference type="eggNOG" id="COG1151">
    <property type="taxonomic scope" value="Bacteria"/>
</dbReference>
<feature type="binding site" evidence="8">
    <location>
        <position position="428"/>
    </location>
    <ligand>
        <name>hybrid [4Fe-2O-2S] cluster</name>
        <dbReference type="ChEBI" id="CHEBI:60519"/>
    </ligand>
</feature>
<dbReference type="InterPro" id="IPR004137">
    <property type="entry name" value="HCP/CODH"/>
</dbReference>
<dbReference type="EC" id="1.7.99.1" evidence="8"/>
<reference evidence="9" key="1">
    <citation type="submission" date="2012-11" db="EMBL/GenBank/DDBJ databases">
        <title>Dependencies among metagenomic species, viruses, plasmids and units of genetic variation.</title>
        <authorList>
            <person name="Nielsen H.B."/>
            <person name="Almeida M."/>
            <person name="Juncker A.S."/>
            <person name="Rasmussen S."/>
            <person name="Li J."/>
            <person name="Sunagawa S."/>
            <person name="Plichta D."/>
            <person name="Gautier L."/>
            <person name="Le Chatelier E."/>
            <person name="Peletier E."/>
            <person name="Bonde I."/>
            <person name="Nielsen T."/>
            <person name="Manichanh C."/>
            <person name="Arumugam M."/>
            <person name="Batto J."/>
            <person name="Santos M.B.Q.D."/>
            <person name="Blom N."/>
            <person name="Borruel N."/>
            <person name="Burgdorf K.S."/>
            <person name="Boumezbeur F."/>
            <person name="Casellas F."/>
            <person name="Dore J."/>
            <person name="Guarner F."/>
            <person name="Hansen T."/>
            <person name="Hildebrand F."/>
            <person name="Kaas R.S."/>
            <person name="Kennedy S."/>
            <person name="Kristiansen K."/>
            <person name="Kultima J.R."/>
            <person name="Leonard P."/>
            <person name="Levenez F."/>
            <person name="Lund O."/>
            <person name="Moumen B."/>
            <person name="Le Paslier D."/>
            <person name="Pons N."/>
            <person name="Pedersen O."/>
            <person name="Prifti E."/>
            <person name="Qin J."/>
            <person name="Raes J."/>
            <person name="Tap J."/>
            <person name="Tims S."/>
            <person name="Ussery D.W."/>
            <person name="Yamada T."/>
            <person name="MetaHit consortium"/>
            <person name="Renault P."/>
            <person name="Sicheritz-Ponten T."/>
            <person name="Bork P."/>
            <person name="Wang J."/>
            <person name="Brunak S."/>
            <person name="Ehrlich S.D."/>
        </authorList>
    </citation>
    <scope>NUCLEOTIDE SEQUENCE [LARGE SCALE GENOMIC DNA]</scope>
</reference>
<evidence type="ECO:0000256" key="1">
    <source>
        <dbReference type="ARBA" id="ARBA00004496"/>
    </source>
</evidence>
<dbReference type="GO" id="GO:0050418">
    <property type="term" value="F:hydroxylamine reductase activity"/>
    <property type="evidence" value="ECO:0007669"/>
    <property type="project" value="UniProtKB-UniRule"/>
</dbReference>
<feature type="binding site" evidence="8">
    <location>
        <position position="309"/>
    </location>
    <ligand>
        <name>hybrid [4Fe-2O-2S] cluster</name>
        <dbReference type="ChEBI" id="CHEBI:60519"/>
    </ligand>
</feature>
<comment type="cofactor">
    <cofactor evidence="8">
        <name>[4Fe-4S] cluster</name>
        <dbReference type="ChEBI" id="CHEBI:49883"/>
    </cofactor>
    <text evidence="8">Binds 1 [4Fe-4S] cluster.</text>
</comment>
<evidence type="ECO:0000256" key="7">
    <source>
        <dbReference type="ARBA" id="ARBA00051350"/>
    </source>
</evidence>
<dbReference type="CDD" id="cd01914">
    <property type="entry name" value="HCP"/>
    <property type="match status" value="1"/>
</dbReference>
<keyword evidence="4 8" id="KW-0560">Oxidoreductase</keyword>
<comment type="cofactor">
    <cofactor evidence="8">
        <name>hybrid [4Fe-2O-2S] cluster</name>
        <dbReference type="ChEBI" id="CHEBI:60519"/>
    </cofactor>
    <text evidence="8">Binds 1 hybrid [4Fe-2O-2S] cluster.</text>
</comment>
<comment type="subcellular location">
    <subcellularLocation>
        <location evidence="1 8">Cytoplasm</location>
    </subcellularLocation>
</comment>
<evidence type="ECO:0000313" key="9">
    <source>
        <dbReference type="EMBL" id="CDB46772.1"/>
    </source>
</evidence>
<dbReference type="HOGENOM" id="CLU_038344_2_0_9"/>
<protein>
    <recommendedName>
        <fullName evidence="8">Hydroxylamine reductase</fullName>
        <ecNumber evidence="8">1.7.99.1</ecNumber>
    </recommendedName>
    <alternativeName>
        <fullName evidence="8">Hybrid-cluster protein</fullName>
        <shortName evidence="8">HCP</shortName>
    </alternativeName>
    <alternativeName>
        <fullName evidence="8">Prismane protein</fullName>
    </alternativeName>
</protein>
<name>R6J902_9FIRM</name>
<comment type="function">
    <text evidence="8">Catalyzes the reduction of hydroxylamine to form NH(3) and H(2)O.</text>
</comment>